<dbReference type="InterPro" id="IPR018063">
    <property type="entry name" value="SAM_MeTrfase_RsmI_CS"/>
</dbReference>
<evidence type="ECO:0000256" key="4">
    <source>
        <dbReference type="ARBA" id="ARBA00022679"/>
    </source>
</evidence>
<evidence type="ECO:0000313" key="8">
    <source>
        <dbReference type="EMBL" id="KIX15137.1"/>
    </source>
</evidence>
<evidence type="ECO:0000259" key="7">
    <source>
        <dbReference type="Pfam" id="PF00590"/>
    </source>
</evidence>
<dbReference type="PIRSF" id="PIRSF005917">
    <property type="entry name" value="MTase_YraL"/>
    <property type="match status" value="1"/>
</dbReference>
<keyword evidence="5 6" id="KW-0949">S-adenosyl-L-methionine</keyword>
<dbReference type="PANTHER" id="PTHR46111">
    <property type="entry name" value="RIBOSOMAL RNA SMALL SUBUNIT METHYLTRANSFERASE I"/>
    <property type="match status" value="1"/>
</dbReference>
<dbReference type="NCBIfam" id="TIGR00096">
    <property type="entry name" value="16S rRNA (cytidine(1402)-2'-O)-methyltransferase"/>
    <property type="match status" value="1"/>
</dbReference>
<gene>
    <name evidence="6" type="primary">rsmI</name>
    <name evidence="8" type="ORF">X474_05145</name>
</gene>
<reference evidence="8 9" key="1">
    <citation type="submission" date="2013-11" db="EMBL/GenBank/DDBJ databases">
        <title>Metagenomic analysis of a methanogenic consortium involved in long chain n-alkane degradation.</title>
        <authorList>
            <person name="Davidova I.A."/>
            <person name="Callaghan A.V."/>
            <person name="Wawrik B."/>
            <person name="Pruitt S."/>
            <person name="Marks C."/>
            <person name="Duncan K.E."/>
            <person name="Suflita J.M."/>
        </authorList>
    </citation>
    <scope>NUCLEOTIDE SEQUENCE [LARGE SCALE GENOMIC DNA]</scope>
    <source>
        <strain evidence="8 9">SPR</strain>
    </source>
</reference>
<comment type="caution">
    <text evidence="8">The sequence shown here is derived from an EMBL/GenBank/DDBJ whole genome shotgun (WGS) entry which is preliminary data.</text>
</comment>
<dbReference type="InterPro" id="IPR035996">
    <property type="entry name" value="4pyrrol_Methylase_sf"/>
</dbReference>
<evidence type="ECO:0000256" key="6">
    <source>
        <dbReference type="HAMAP-Rule" id="MF_01877"/>
    </source>
</evidence>
<evidence type="ECO:0000256" key="3">
    <source>
        <dbReference type="ARBA" id="ARBA00022603"/>
    </source>
</evidence>
<dbReference type="InterPro" id="IPR000878">
    <property type="entry name" value="4pyrrol_Mease"/>
</dbReference>
<comment type="similarity">
    <text evidence="6">Belongs to the methyltransferase superfamily. RsmI family.</text>
</comment>
<evidence type="ECO:0000256" key="5">
    <source>
        <dbReference type="ARBA" id="ARBA00022691"/>
    </source>
</evidence>
<keyword evidence="9" id="KW-1185">Reference proteome</keyword>
<comment type="catalytic activity">
    <reaction evidence="6">
        <text>cytidine(1402) in 16S rRNA + S-adenosyl-L-methionine = 2'-O-methylcytidine(1402) in 16S rRNA + S-adenosyl-L-homocysteine + H(+)</text>
        <dbReference type="Rhea" id="RHEA:42924"/>
        <dbReference type="Rhea" id="RHEA-COMP:10285"/>
        <dbReference type="Rhea" id="RHEA-COMP:10286"/>
        <dbReference type="ChEBI" id="CHEBI:15378"/>
        <dbReference type="ChEBI" id="CHEBI:57856"/>
        <dbReference type="ChEBI" id="CHEBI:59789"/>
        <dbReference type="ChEBI" id="CHEBI:74495"/>
        <dbReference type="ChEBI" id="CHEBI:82748"/>
        <dbReference type="EC" id="2.1.1.198"/>
    </reaction>
</comment>
<dbReference type="PROSITE" id="PS01296">
    <property type="entry name" value="RSMI"/>
    <property type="match status" value="1"/>
</dbReference>
<evidence type="ECO:0000313" key="9">
    <source>
        <dbReference type="Proteomes" id="UP000032233"/>
    </source>
</evidence>
<dbReference type="Gene3D" id="3.30.950.10">
    <property type="entry name" value="Methyltransferase, Cobalt-precorrin-4 Transmethylase, Domain 2"/>
    <property type="match status" value="1"/>
</dbReference>
<keyword evidence="2 6" id="KW-0698">rRNA processing</keyword>
<name>A0A0D2GK49_9BACT</name>
<dbReference type="RefSeq" id="WP_044347085.1">
    <property type="nucleotide sequence ID" value="NZ_AZAC01000004.1"/>
</dbReference>
<dbReference type="STRING" id="1429043.X474_05145"/>
<feature type="domain" description="Tetrapyrrole methylase" evidence="7">
    <location>
        <begin position="3"/>
        <end position="201"/>
    </location>
</feature>
<protein>
    <recommendedName>
        <fullName evidence="6">Ribosomal RNA small subunit methyltransferase I</fullName>
        <ecNumber evidence="6">2.1.1.198</ecNumber>
    </recommendedName>
    <alternativeName>
        <fullName evidence="6">16S rRNA 2'-O-ribose C1402 methyltransferase</fullName>
    </alternativeName>
    <alternativeName>
        <fullName evidence="6">rRNA (cytidine-2'-O-)-methyltransferase RsmI</fullName>
    </alternativeName>
</protein>
<dbReference type="InParanoid" id="A0A0D2GK49"/>
<dbReference type="SUPFAM" id="SSF53790">
    <property type="entry name" value="Tetrapyrrole methylase"/>
    <property type="match status" value="1"/>
</dbReference>
<comment type="subcellular location">
    <subcellularLocation>
        <location evidence="6">Cytoplasm</location>
    </subcellularLocation>
</comment>
<accession>A0A0D2GK49</accession>
<evidence type="ECO:0000256" key="1">
    <source>
        <dbReference type="ARBA" id="ARBA00022490"/>
    </source>
</evidence>
<dbReference type="GO" id="GO:0005737">
    <property type="term" value="C:cytoplasm"/>
    <property type="evidence" value="ECO:0007669"/>
    <property type="project" value="UniProtKB-SubCell"/>
</dbReference>
<dbReference type="Gene3D" id="3.40.1010.10">
    <property type="entry name" value="Cobalt-precorrin-4 Transmethylase, Domain 1"/>
    <property type="match status" value="1"/>
</dbReference>
<organism evidence="8 9">
    <name type="scientific">Dethiosulfatarculus sandiegensis</name>
    <dbReference type="NCBI Taxonomy" id="1429043"/>
    <lineage>
        <taxon>Bacteria</taxon>
        <taxon>Pseudomonadati</taxon>
        <taxon>Thermodesulfobacteriota</taxon>
        <taxon>Desulfarculia</taxon>
        <taxon>Desulfarculales</taxon>
        <taxon>Desulfarculaceae</taxon>
        <taxon>Dethiosulfatarculus</taxon>
    </lineage>
</organism>
<evidence type="ECO:0000256" key="2">
    <source>
        <dbReference type="ARBA" id="ARBA00022552"/>
    </source>
</evidence>
<dbReference type="Pfam" id="PF00590">
    <property type="entry name" value="TP_methylase"/>
    <property type="match status" value="1"/>
</dbReference>
<keyword evidence="3 6" id="KW-0489">Methyltransferase</keyword>
<dbReference type="CDD" id="cd11648">
    <property type="entry name" value="RsmI"/>
    <property type="match status" value="1"/>
</dbReference>
<dbReference type="InterPro" id="IPR008189">
    <property type="entry name" value="rRNA_ssu_MeTfrase_I"/>
</dbReference>
<keyword evidence="1 6" id="KW-0963">Cytoplasm</keyword>
<dbReference type="InterPro" id="IPR014776">
    <property type="entry name" value="4pyrrole_Mease_sub2"/>
</dbReference>
<keyword evidence="4 6" id="KW-0808">Transferase</keyword>
<dbReference type="FunCoup" id="A0A0D2GK49">
    <property type="interactions" value="338"/>
</dbReference>
<dbReference type="Proteomes" id="UP000032233">
    <property type="component" value="Unassembled WGS sequence"/>
</dbReference>
<dbReference type="PANTHER" id="PTHR46111:SF1">
    <property type="entry name" value="RIBOSOMAL RNA SMALL SUBUNIT METHYLTRANSFERASE I"/>
    <property type="match status" value="1"/>
</dbReference>
<dbReference type="HAMAP" id="MF_01877">
    <property type="entry name" value="16SrRNA_methyltr_I"/>
    <property type="match status" value="1"/>
</dbReference>
<proteinExistence type="inferred from homology"/>
<dbReference type="EC" id="2.1.1.198" evidence="6"/>
<dbReference type="PATRIC" id="fig|1429043.3.peg.1095"/>
<sequence length="279" mass="29332">MATLFVVATPIGNLDDLTPRARRILEEVDFIAAESVGRTKKLLAHLSISGKRLISCREANRKRASYEVLNLLDQGRDVALVSDAGTPGISDPGGAVVLAVAQAGHKLTPLPGASALAAGLSVAGLPGAPVTFLGFLPAKTGARKKLLEQAKATGWPFVVYEAPHRLAATAADLLEVLGDRTVVMAREISKIHEEVAHTTTSLLAEKANASQAKGEITLIVSGGEPPQADENLVKELLSQGLLEEKEKPAKLAAKVAAKTGMKKAPVYEMLMTLKNKQGT</sequence>
<comment type="function">
    <text evidence="6">Catalyzes the 2'-O-methylation of the ribose of cytidine 1402 (C1402) in 16S rRNA.</text>
</comment>
<dbReference type="AlphaFoldDB" id="A0A0D2GK49"/>
<dbReference type="GO" id="GO:0070677">
    <property type="term" value="F:rRNA (cytosine-2'-O-)-methyltransferase activity"/>
    <property type="evidence" value="ECO:0007669"/>
    <property type="project" value="UniProtKB-UniRule"/>
</dbReference>
<dbReference type="EMBL" id="AZAC01000004">
    <property type="protein sequence ID" value="KIX15137.1"/>
    <property type="molecule type" value="Genomic_DNA"/>
</dbReference>
<dbReference type="InterPro" id="IPR014777">
    <property type="entry name" value="4pyrrole_Mease_sub1"/>
</dbReference>